<dbReference type="PANTHER" id="PTHR31357:SF13">
    <property type="entry name" value="SERPENTINE RECEPTOR CLASS ALPHA-12"/>
    <property type="match status" value="1"/>
</dbReference>
<evidence type="ECO:0000256" key="2">
    <source>
        <dbReference type="ARBA" id="ARBA00022692"/>
    </source>
</evidence>
<proteinExistence type="predicted"/>
<sequence>MSSCANQEIVELLTSPIYLALSYLQQMTSLGTLVLTGPAIYLLLRKSPFHYSTKILLFLSIFFANSFSLVLFSIQTTASYRAYKYGAEPCSLLFDTEECHFQVFFLVFSSYGLLTTPIAMSLERLLSTIAPKFYEQNGAWPSTFLTTFTNRPETSGALPMSQNRKSAGSHPGVLYVWLLTHFVMSPRVPVEFVASCAVPPTPMMKTLNFIATIKTVAMILCIFINIMILMYNRRTEKDIQFDLKTQFRQREALLTSQVTCTISIVLFFGFGIHTMTQLFVSFNPDLFSLTAANYTIKGFYTLPYAAMATPGLLLYGLRYIKRKRRRMIKELTEAQETMRSRMKDLSILWDSTYEQKYSQP</sequence>
<feature type="transmembrane region" description="Helical" evidence="5">
    <location>
        <begin position="23"/>
        <end position="44"/>
    </location>
</feature>
<dbReference type="AlphaFoldDB" id="A0A8S1H671"/>
<protein>
    <submittedName>
        <fullName evidence="6">Uncharacterized protein</fullName>
    </submittedName>
</protein>
<dbReference type="Pfam" id="PF02117">
    <property type="entry name" value="7TM_GPCR_Sra"/>
    <property type="match status" value="2"/>
</dbReference>
<evidence type="ECO:0000256" key="5">
    <source>
        <dbReference type="SAM" id="Phobius"/>
    </source>
</evidence>
<dbReference type="GO" id="GO:0004930">
    <property type="term" value="F:G protein-coupled receptor activity"/>
    <property type="evidence" value="ECO:0007669"/>
    <property type="project" value="InterPro"/>
</dbReference>
<dbReference type="EMBL" id="CAJGYM010000014">
    <property type="protein sequence ID" value="CAD6190248.1"/>
    <property type="molecule type" value="Genomic_DNA"/>
</dbReference>
<name>A0A8S1H671_9PELO</name>
<dbReference type="InterPro" id="IPR000344">
    <property type="entry name" value="7TM_GPCR_serpentine_rcpt_Sra"/>
</dbReference>
<comment type="subcellular location">
    <subcellularLocation>
        <location evidence="1">Membrane</location>
        <topology evidence="1">Multi-pass membrane protein</topology>
    </subcellularLocation>
</comment>
<dbReference type="GO" id="GO:0016020">
    <property type="term" value="C:membrane"/>
    <property type="evidence" value="ECO:0007669"/>
    <property type="project" value="UniProtKB-SubCell"/>
</dbReference>
<dbReference type="OrthoDB" id="5842356at2759"/>
<reference evidence="6" key="1">
    <citation type="submission" date="2020-10" db="EMBL/GenBank/DDBJ databases">
        <authorList>
            <person name="Kikuchi T."/>
        </authorList>
    </citation>
    <scope>NUCLEOTIDE SEQUENCE</scope>
    <source>
        <strain evidence="6">NKZ352</strain>
    </source>
</reference>
<dbReference type="Proteomes" id="UP000835052">
    <property type="component" value="Unassembled WGS sequence"/>
</dbReference>
<organism evidence="6 7">
    <name type="scientific">Caenorhabditis auriculariae</name>
    <dbReference type="NCBI Taxonomy" id="2777116"/>
    <lineage>
        <taxon>Eukaryota</taxon>
        <taxon>Metazoa</taxon>
        <taxon>Ecdysozoa</taxon>
        <taxon>Nematoda</taxon>
        <taxon>Chromadorea</taxon>
        <taxon>Rhabditida</taxon>
        <taxon>Rhabditina</taxon>
        <taxon>Rhabditomorpha</taxon>
        <taxon>Rhabditoidea</taxon>
        <taxon>Rhabditidae</taxon>
        <taxon>Peloderinae</taxon>
        <taxon>Caenorhabditis</taxon>
    </lineage>
</organism>
<dbReference type="PRINTS" id="PR00697">
    <property type="entry name" value="TMPROTEINSRA"/>
</dbReference>
<feature type="transmembrane region" description="Helical" evidence="5">
    <location>
        <begin position="56"/>
        <end position="74"/>
    </location>
</feature>
<dbReference type="PANTHER" id="PTHR31357">
    <property type="entry name" value="SERPENTINE RECEPTOR CLASS ALPHA-10"/>
    <property type="match status" value="1"/>
</dbReference>
<evidence type="ECO:0000256" key="4">
    <source>
        <dbReference type="ARBA" id="ARBA00023136"/>
    </source>
</evidence>
<feature type="transmembrane region" description="Helical" evidence="5">
    <location>
        <begin position="252"/>
        <end position="280"/>
    </location>
</feature>
<comment type="caution">
    <text evidence="6">The sequence shown here is derived from an EMBL/GenBank/DDBJ whole genome shotgun (WGS) entry which is preliminary data.</text>
</comment>
<feature type="transmembrane region" description="Helical" evidence="5">
    <location>
        <begin position="101"/>
        <end position="122"/>
    </location>
</feature>
<dbReference type="GO" id="GO:0004984">
    <property type="term" value="F:olfactory receptor activity"/>
    <property type="evidence" value="ECO:0007669"/>
    <property type="project" value="TreeGrafter"/>
</dbReference>
<feature type="transmembrane region" description="Helical" evidence="5">
    <location>
        <begin position="209"/>
        <end position="231"/>
    </location>
</feature>
<evidence type="ECO:0000313" key="6">
    <source>
        <dbReference type="EMBL" id="CAD6190248.1"/>
    </source>
</evidence>
<keyword evidence="7" id="KW-1185">Reference proteome</keyword>
<evidence type="ECO:0000313" key="7">
    <source>
        <dbReference type="Proteomes" id="UP000835052"/>
    </source>
</evidence>
<gene>
    <name evidence="6" type="ORF">CAUJ_LOCUS6167</name>
</gene>
<keyword evidence="2 5" id="KW-0812">Transmembrane</keyword>
<keyword evidence="3 5" id="KW-1133">Transmembrane helix</keyword>
<keyword evidence="4 5" id="KW-0472">Membrane</keyword>
<evidence type="ECO:0000256" key="3">
    <source>
        <dbReference type="ARBA" id="ARBA00022989"/>
    </source>
</evidence>
<accession>A0A8S1H671</accession>
<feature type="transmembrane region" description="Helical" evidence="5">
    <location>
        <begin position="172"/>
        <end position="189"/>
    </location>
</feature>
<evidence type="ECO:0000256" key="1">
    <source>
        <dbReference type="ARBA" id="ARBA00004141"/>
    </source>
</evidence>
<feature type="transmembrane region" description="Helical" evidence="5">
    <location>
        <begin position="300"/>
        <end position="320"/>
    </location>
</feature>
<dbReference type="InterPro" id="IPR051080">
    <property type="entry name" value="Nematode_rcpt-like_serp_alpha"/>
</dbReference>